<dbReference type="STRING" id="993689.GCA_002077135_02731"/>
<feature type="domain" description="Glycosyltransferase subfamily 4-like N-terminal" evidence="4">
    <location>
        <begin position="62"/>
        <end position="245"/>
    </location>
</feature>
<dbReference type="EMBL" id="MWQO01000038">
    <property type="protein sequence ID" value="THD09569.1"/>
    <property type="molecule type" value="Genomic_DNA"/>
</dbReference>
<organism evidence="5 6">
    <name type="scientific">Metallibacterium scheffleri</name>
    <dbReference type="NCBI Taxonomy" id="993689"/>
    <lineage>
        <taxon>Bacteria</taxon>
        <taxon>Pseudomonadati</taxon>
        <taxon>Pseudomonadota</taxon>
        <taxon>Gammaproteobacteria</taxon>
        <taxon>Lysobacterales</taxon>
        <taxon>Rhodanobacteraceae</taxon>
        <taxon>Metallibacterium</taxon>
    </lineage>
</organism>
<dbReference type="Proteomes" id="UP000307749">
    <property type="component" value="Unassembled WGS sequence"/>
</dbReference>
<dbReference type="GO" id="GO:0016757">
    <property type="term" value="F:glycosyltransferase activity"/>
    <property type="evidence" value="ECO:0007669"/>
    <property type="project" value="UniProtKB-KW"/>
</dbReference>
<evidence type="ECO:0000256" key="2">
    <source>
        <dbReference type="ARBA" id="ARBA00022679"/>
    </source>
</evidence>
<protein>
    <recommendedName>
        <fullName evidence="7">Glycosyltransferase WbuB</fullName>
    </recommendedName>
</protein>
<evidence type="ECO:0008006" key="7">
    <source>
        <dbReference type="Google" id="ProtNLM"/>
    </source>
</evidence>
<evidence type="ECO:0000313" key="6">
    <source>
        <dbReference type="Proteomes" id="UP000307749"/>
    </source>
</evidence>
<dbReference type="InterPro" id="IPR028098">
    <property type="entry name" value="Glyco_trans_4-like_N"/>
</dbReference>
<feature type="domain" description="Glycosyl transferase family 1" evidence="3">
    <location>
        <begin position="267"/>
        <end position="427"/>
    </location>
</feature>
<dbReference type="PANTHER" id="PTHR12526:SF510">
    <property type="entry name" value="D-INOSITOL 3-PHOSPHATE GLYCOSYLTRANSFERASE"/>
    <property type="match status" value="1"/>
</dbReference>
<dbReference type="Pfam" id="PF13579">
    <property type="entry name" value="Glyco_trans_4_4"/>
    <property type="match status" value="1"/>
</dbReference>
<reference evidence="5 6" key="1">
    <citation type="submission" date="2017-02" db="EMBL/GenBank/DDBJ databases">
        <title>Whole genome sequencing of Metallibacterium scheffleri DSM 24874 (T).</title>
        <authorList>
            <person name="Kumar S."/>
            <person name="Patil P."/>
            <person name="Patil P.B."/>
        </authorList>
    </citation>
    <scope>NUCLEOTIDE SEQUENCE [LARGE SCALE GENOMIC DNA]</scope>
    <source>
        <strain evidence="5 6">DSM 24874</strain>
    </source>
</reference>
<comment type="caution">
    <text evidence="5">The sequence shown here is derived from an EMBL/GenBank/DDBJ whole genome shotgun (WGS) entry which is preliminary data.</text>
</comment>
<sequence length="452" mass="48655">MTSRSAGRFAWGSCFAASGMPGRVRWQRGVPGNHAKPCACAVMLAAHCTAESGMHVLVHDYGGHAFIAQLARSLARRGHRVTLLYNASNPTTPKGGLARRGDDPDELLIEGIALPRPVDKRAFVRRWRLERLYGRLLARRIVALKPDVVMCANAPLDAVRALDAACHAQGIPWVFWLQDLVAEATDRVLRKRLPVLGALVGAHYKRVEAGLLARSAAVVGITEDFRAPVLAAGVAAARYTTIPNWAPLDEVRPRAKDNLWAQAAGLERKLVFLYSGTLGFKHNPDLLLALAKAFADDHDVEVVVNSQGAPADWLRAQAAAAGLRNLRVNPFQPYEAMSDVLASADVLVSILEPDAGVYSVPSKVLSYHCAGRAMLLAVPADNLAARIVRDQGTGLVAEPRDAAAFIAAARTLRTDHAARQAMAARARAYAERTFDLAAITDRFEAVLSGCVG</sequence>
<dbReference type="Gene3D" id="3.40.50.2000">
    <property type="entry name" value="Glycogen Phosphorylase B"/>
    <property type="match status" value="2"/>
</dbReference>
<dbReference type="Pfam" id="PF00534">
    <property type="entry name" value="Glycos_transf_1"/>
    <property type="match status" value="1"/>
</dbReference>
<dbReference type="InterPro" id="IPR001296">
    <property type="entry name" value="Glyco_trans_1"/>
</dbReference>
<accession>A0A4S3KLC6</accession>
<gene>
    <name evidence="5" type="ORF">B1806_10900</name>
</gene>
<name>A0A4S3KLC6_9GAMM</name>
<keyword evidence="1" id="KW-0328">Glycosyltransferase</keyword>
<evidence type="ECO:0000313" key="5">
    <source>
        <dbReference type="EMBL" id="THD09569.1"/>
    </source>
</evidence>
<evidence type="ECO:0000259" key="3">
    <source>
        <dbReference type="Pfam" id="PF00534"/>
    </source>
</evidence>
<evidence type="ECO:0000259" key="4">
    <source>
        <dbReference type="Pfam" id="PF13579"/>
    </source>
</evidence>
<keyword evidence="6" id="KW-1185">Reference proteome</keyword>
<dbReference type="PANTHER" id="PTHR12526">
    <property type="entry name" value="GLYCOSYLTRANSFERASE"/>
    <property type="match status" value="1"/>
</dbReference>
<dbReference type="GO" id="GO:1901135">
    <property type="term" value="P:carbohydrate derivative metabolic process"/>
    <property type="evidence" value="ECO:0007669"/>
    <property type="project" value="UniProtKB-ARBA"/>
</dbReference>
<proteinExistence type="predicted"/>
<dbReference type="CDD" id="cd03794">
    <property type="entry name" value="GT4_WbuB-like"/>
    <property type="match status" value="1"/>
</dbReference>
<dbReference type="OrthoDB" id="9790710at2"/>
<dbReference type="SUPFAM" id="SSF53756">
    <property type="entry name" value="UDP-Glycosyltransferase/glycogen phosphorylase"/>
    <property type="match status" value="1"/>
</dbReference>
<keyword evidence="2" id="KW-0808">Transferase</keyword>
<dbReference type="AlphaFoldDB" id="A0A4S3KLC6"/>
<evidence type="ECO:0000256" key="1">
    <source>
        <dbReference type="ARBA" id="ARBA00022676"/>
    </source>
</evidence>